<evidence type="ECO:0000313" key="5">
    <source>
        <dbReference type="Proteomes" id="UP000014760"/>
    </source>
</evidence>
<feature type="region of interest" description="Disordered" evidence="1">
    <location>
        <begin position="392"/>
        <end position="586"/>
    </location>
</feature>
<gene>
    <name evidence="3" type="ORF">CAPTEDRAFT_196464</name>
</gene>
<proteinExistence type="predicted"/>
<feature type="compositionally biased region" description="Basic and acidic residues" evidence="1">
    <location>
        <begin position="489"/>
        <end position="501"/>
    </location>
</feature>
<dbReference type="Proteomes" id="UP000014760">
    <property type="component" value="Unassembled WGS sequence"/>
</dbReference>
<evidence type="ECO:0000256" key="1">
    <source>
        <dbReference type="SAM" id="MobiDB-lite"/>
    </source>
</evidence>
<reference evidence="3 5" key="2">
    <citation type="journal article" date="2013" name="Nature">
        <title>Insights into bilaterian evolution from three spiralian genomes.</title>
        <authorList>
            <person name="Simakov O."/>
            <person name="Marletaz F."/>
            <person name="Cho S.J."/>
            <person name="Edsinger-Gonzales E."/>
            <person name="Havlak P."/>
            <person name="Hellsten U."/>
            <person name="Kuo D.H."/>
            <person name="Larsson T."/>
            <person name="Lv J."/>
            <person name="Arendt D."/>
            <person name="Savage R."/>
            <person name="Osoegawa K."/>
            <person name="de Jong P."/>
            <person name="Grimwood J."/>
            <person name="Chapman J.A."/>
            <person name="Shapiro H."/>
            <person name="Aerts A."/>
            <person name="Otillar R.P."/>
            <person name="Terry A.Y."/>
            <person name="Boore J.L."/>
            <person name="Grigoriev I.V."/>
            <person name="Lindberg D.R."/>
            <person name="Seaver E.C."/>
            <person name="Weisblat D.A."/>
            <person name="Putnam N.H."/>
            <person name="Rokhsar D.S."/>
        </authorList>
    </citation>
    <scope>NUCLEOTIDE SEQUENCE</scope>
    <source>
        <strain evidence="3 5">I ESC-2004</strain>
    </source>
</reference>
<feature type="chain" id="PRO_5008788587" evidence="2">
    <location>
        <begin position="34"/>
        <end position="586"/>
    </location>
</feature>
<dbReference type="OMA" id="NEREIAW"/>
<feature type="compositionally biased region" description="Basic and acidic residues" evidence="1">
    <location>
        <begin position="392"/>
        <end position="421"/>
    </location>
</feature>
<keyword evidence="5" id="KW-1185">Reference proteome</keyword>
<feature type="signal peptide" evidence="2">
    <location>
        <begin position="1"/>
        <end position="33"/>
    </location>
</feature>
<feature type="compositionally biased region" description="Acidic residues" evidence="1">
    <location>
        <begin position="41"/>
        <end position="54"/>
    </location>
</feature>
<feature type="compositionally biased region" description="Basic and acidic residues" evidence="1">
    <location>
        <begin position="339"/>
        <end position="351"/>
    </location>
</feature>
<feature type="compositionally biased region" description="Basic and acidic residues" evidence="1">
    <location>
        <begin position="207"/>
        <end position="216"/>
    </location>
</feature>
<evidence type="ECO:0000313" key="3">
    <source>
        <dbReference type="EMBL" id="ELU12453.1"/>
    </source>
</evidence>
<reference evidence="5" key="1">
    <citation type="submission" date="2012-12" db="EMBL/GenBank/DDBJ databases">
        <authorList>
            <person name="Hellsten U."/>
            <person name="Grimwood J."/>
            <person name="Chapman J.A."/>
            <person name="Shapiro H."/>
            <person name="Aerts A."/>
            <person name="Otillar R.P."/>
            <person name="Terry A.Y."/>
            <person name="Boore J.L."/>
            <person name="Simakov O."/>
            <person name="Marletaz F."/>
            <person name="Cho S.-J."/>
            <person name="Edsinger-Gonzales E."/>
            <person name="Havlak P."/>
            <person name="Kuo D.-H."/>
            <person name="Larsson T."/>
            <person name="Lv J."/>
            <person name="Arendt D."/>
            <person name="Savage R."/>
            <person name="Osoegawa K."/>
            <person name="de Jong P."/>
            <person name="Lindberg D.R."/>
            <person name="Seaver E.C."/>
            <person name="Weisblat D.A."/>
            <person name="Putnam N.H."/>
            <person name="Grigoriev I.V."/>
            <person name="Rokhsar D.S."/>
        </authorList>
    </citation>
    <scope>NUCLEOTIDE SEQUENCE</scope>
    <source>
        <strain evidence="5">I ESC-2004</strain>
    </source>
</reference>
<name>R7V0T6_CAPTE</name>
<feature type="compositionally biased region" description="Basic and acidic residues" evidence="1">
    <location>
        <begin position="62"/>
        <end position="92"/>
    </location>
</feature>
<feature type="compositionally biased region" description="Low complexity" evidence="1">
    <location>
        <begin position="123"/>
        <end position="137"/>
    </location>
</feature>
<feature type="compositionally biased region" description="Acidic residues" evidence="1">
    <location>
        <begin position="502"/>
        <end position="511"/>
    </location>
</feature>
<accession>R7V0T6</accession>
<feature type="compositionally biased region" description="Polar residues" evidence="1">
    <location>
        <begin position="244"/>
        <end position="255"/>
    </location>
</feature>
<dbReference type="HOGENOM" id="CLU_465585_0_0_1"/>
<keyword evidence="2" id="KW-0732">Signal</keyword>
<reference evidence="4" key="3">
    <citation type="submission" date="2015-06" db="UniProtKB">
        <authorList>
            <consortium name="EnsemblMetazoa"/>
        </authorList>
    </citation>
    <scope>IDENTIFICATION</scope>
</reference>
<organism evidence="3">
    <name type="scientific">Capitella teleta</name>
    <name type="common">Polychaete worm</name>
    <dbReference type="NCBI Taxonomy" id="283909"/>
    <lineage>
        <taxon>Eukaryota</taxon>
        <taxon>Metazoa</taxon>
        <taxon>Spiralia</taxon>
        <taxon>Lophotrochozoa</taxon>
        <taxon>Annelida</taxon>
        <taxon>Polychaeta</taxon>
        <taxon>Sedentaria</taxon>
        <taxon>Scolecida</taxon>
        <taxon>Capitellidae</taxon>
        <taxon>Capitella</taxon>
    </lineage>
</organism>
<feature type="region of interest" description="Disordered" evidence="1">
    <location>
        <begin position="238"/>
        <end position="267"/>
    </location>
</feature>
<feature type="compositionally biased region" description="Basic residues" evidence="1">
    <location>
        <begin position="526"/>
        <end position="542"/>
    </location>
</feature>
<protein>
    <submittedName>
        <fullName evidence="3 4">Uncharacterized protein</fullName>
    </submittedName>
</protein>
<dbReference type="EMBL" id="KB295955">
    <property type="protein sequence ID" value="ELU12453.1"/>
    <property type="molecule type" value="Genomic_DNA"/>
</dbReference>
<evidence type="ECO:0000313" key="4">
    <source>
        <dbReference type="EnsemblMetazoa" id="CapteP196464"/>
    </source>
</evidence>
<feature type="compositionally biased region" description="Acidic residues" evidence="1">
    <location>
        <begin position="164"/>
        <end position="193"/>
    </location>
</feature>
<feature type="compositionally biased region" description="Basic and acidic residues" evidence="1">
    <location>
        <begin position="107"/>
        <end position="116"/>
    </location>
</feature>
<feature type="region of interest" description="Disordered" evidence="1">
    <location>
        <begin position="333"/>
        <end position="365"/>
    </location>
</feature>
<feature type="compositionally biased region" description="Polar residues" evidence="1">
    <location>
        <begin position="450"/>
        <end position="466"/>
    </location>
</feature>
<sequence length="586" mass="65976">MVSSASSVAFIIHYMQRLIAWFALSFMCCRAGADPQTISSTDEDESSTDEEEAPEPAPDPVRGTREKSEAIVGKEEQKNPDEQHSNEAKAEDAVSSSEKASLGSPRPTEHGAEAKQQRKRRSSAGSCTSYSSSYLSEDSFRSRSQSPAQDKQKKLRRKVKEFEGDMEDGEVLTTESEYETDTGGEEEEEEEEQEVKKVQEEVDDVPEEKKEEMKMENEDDVQEFGITLSVSEDLQKELMEEQNTECTESPSQVSVASEKKSDEDDDDITVTIDVKQFVVEPEELLKRQERFERFKAEPKRVIIASDAPSSSRTVIAGGEERAKTVSGRKILLKRSPSKPVEEAPALKRRSVDVPAESDAPAVEEALSQSSMEILELEMRARAIKAMLKAQEEFEKKSEENKEMEVKEKKEKREEKQQESVVRKVKVVPAQEPPPSKVRSTIQKPAKKVRSTTSIESKLRSIASSDAATLKPSRDEVKPKAHWHTGQSKLRSDKLLEKRSDDELTSSEDENEERSKVAKISCPLRGARFRPVHRSPLRGRCTPRGRGSGRGSHSAPCSSRREDVRDSYRRRKIAEAHENLKRKSSKK</sequence>
<dbReference type="EnsemblMetazoa" id="CapteT196464">
    <property type="protein sequence ID" value="CapteP196464"/>
    <property type="gene ID" value="CapteG196464"/>
</dbReference>
<dbReference type="EMBL" id="AMQN01005406">
    <property type="status" value="NOT_ANNOTATED_CDS"/>
    <property type="molecule type" value="Genomic_DNA"/>
</dbReference>
<feature type="compositionally biased region" description="Basic and acidic residues" evidence="1">
    <location>
        <begin position="558"/>
        <end position="580"/>
    </location>
</feature>
<dbReference type="AlphaFoldDB" id="R7V0T6"/>
<evidence type="ECO:0000256" key="2">
    <source>
        <dbReference type="SAM" id="SignalP"/>
    </source>
</evidence>
<feature type="region of interest" description="Disordered" evidence="1">
    <location>
        <begin position="36"/>
        <end position="223"/>
    </location>
</feature>